<evidence type="ECO:0000256" key="6">
    <source>
        <dbReference type="ARBA" id="ARBA00023242"/>
    </source>
</evidence>
<protein>
    <recommendedName>
        <fullName evidence="9">Zn(2)-C6 fungal-type domain-containing protein</fullName>
    </recommendedName>
</protein>
<dbReference type="PROSITE" id="PS50048">
    <property type="entry name" value="ZN2_CY6_FUNGAL_2"/>
    <property type="match status" value="1"/>
</dbReference>
<keyword evidence="5" id="KW-0804">Transcription</keyword>
<evidence type="ECO:0000313" key="10">
    <source>
        <dbReference type="EMBL" id="PYH87747.1"/>
    </source>
</evidence>
<evidence type="ECO:0000256" key="5">
    <source>
        <dbReference type="ARBA" id="ARBA00023163"/>
    </source>
</evidence>
<dbReference type="GO" id="GO:0006351">
    <property type="term" value="P:DNA-templated transcription"/>
    <property type="evidence" value="ECO:0007669"/>
    <property type="project" value="InterPro"/>
</dbReference>
<dbReference type="VEuPathDB" id="FungiDB:BO71DRAFT_489331"/>
<dbReference type="InterPro" id="IPR001138">
    <property type="entry name" value="Zn2Cys6_DnaBD"/>
</dbReference>
<evidence type="ECO:0000256" key="7">
    <source>
        <dbReference type="SAM" id="Coils"/>
    </source>
</evidence>
<keyword evidence="4" id="KW-0238">DNA-binding</keyword>
<dbReference type="GO" id="GO:0005634">
    <property type="term" value="C:nucleus"/>
    <property type="evidence" value="ECO:0007669"/>
    <property type="project" value="TreeGrafter"/>
</dbReference>
<proteinExistence type="predicted"/>
<keyword evidence="7" id="KW-0175">Coiled coil</keyword>
<accession>A0A319CZG5</accession>
<dbReference type="EMBL" id="KZ826179">
    <property type="protein sequence ID" value="PYH87747.1"/>
    <property type="molecule type" value="Genomic_DNA"/>
</dbReference>
<gene>
    <name evidence="10" type="ORF">BO71DRAFT_489331</name>
</gene>
<keyword evidence="6" id="KW-0539">Nucleus</keyword>
<keyword evidence="2" id="KW-0862">Zinc</keyword>
<feature type="coiled-coil region" evidence="7">
    <location>
        <begin position="98"/>
        <end position="157"/>
    </location>
</feature>
<evidence type="ECO:0000256" key="2">
    <source>
        <dbReference type="ARBA" id="ARBA00022833"/>
    </source>
</evidence>
<dbReference type="GO" id="GO:0001228">
    <property type="term" value="F:DNA-binding transcription activator activity, RNA polymerase II-specific"/>
    <property type="evidence" value="ECO:0007669"/>
    <property type="project" value="TreeGrafter"/>
</dbReference>
<keyword evidence="11" id="KW-1185">Reference proteome</keyword>
<keyword evidence="1" id="KW-0479">Metal-binding</keyword>
<feature type="domain" description="Zn(2)-C6 fungal-type" evidence="9">
    <location>
        <begin position="15"/>
        <end position="46"/>
    </location>
</feature>
<dbReference type="Proteomes" id="UP000247810">
    <property type="component" value="Unassembled WGS sequence"/>
</dbReference>
<dbReference type="OrthoDB" id="4337792at2759"/>
<sequence length="695" mass="77065">MAEFEPRKRRRPAKSCEQCRQRKIRCDRNVPCGPCTRARSSMDCSYRHSAPSPSPIARYSPLHASPRPLHFAVGLGNGGTASHIGSGSGSTEQQEGALSQLGSVVRDLQLRLQRLEERLSDGAARLPASDSTLEQALRELCTKVQNLEQRLASSDSDSTQGHEELSIAATSPRLHMSTRKMKLFGPTHYVHMMDKLQLVGSLETKGPQPVCPELRAELTSQIREIRDLRRSVKIEQTPRLNDPVSDLRRTIPARSVCDELVECYLRTFEGIYRIEHLPSFRREYQQFWDQPQASATSFLIKLVLILGIGTTFHPQRGKAGKDYDPPLLQAWIYAAQWWLTGPTEKSTFNLDGLQIFCLLLLARQLGPPGPSPWLSAASLLQIATAMGLHRDSALFPSLSPFQSEMRARLWATVLELTLQSSLESASPLAIPFSDANPPSNLNDSSIDHDVKHIPPPQPISSHTDSSLQLLLHQSFSLRAETIQLIHRPHRIPYQKALTLATALRTACHTLTAFFTTTTTTTTTTTPKTLPSPSPFHYTHLLTTLTRYILHLHLPFARASPTHPEYHFSRKLCLDAALTIASTITITPSQQPPDFLSLTTTAHGPLRGPLNLDIISTLAHELLTQIVECPPPPPSSPNPNIFPPAHNPLTNLHKSTRAQILHVLETVQSQSLHVLQLGTPALKRYVIVSALVAQGL</sequence>
<dbReference type="Pfam" id="PF00172">
    <property type="entry name" value="Zn_clus"/>
    <property type="match status" value="1"/>
</dbReference>
<dbReference type="PANTHER" id="PTHR31944:SF129">
    <property type="entry name" value="ASPYRIDONES CLUSTER REGULATOR APDR-RELATED"/>
    <property type="match status" value="1"/>
</dbReference>
<evidence type="ECO:0000256" key="8">
    <source>
        <dbReference type="SAM" id="MobiDB-lite"/>
    </source>
</evidence>
<dbReference type="InterPro" id="IPR036864">
    <property type="entry name" value="Zn2-C6_fun-type_DNA-bd_sf"/>
</dbReference>
<dbReference type="InterPro" id="IPR051430">
    <property type="entry name" value="Fungal_TF_Env_Response"/>
</dbReference>
<dbReference type="PROSITE" id="PS00463">
    <property type="entry name" value="ZN2_CY6_FUNGAL_1"/>
    <property type="match status" value="1"/>
</dbReference>
<name>A0A319CZG5_9EURO</name>
<evidence type="ECO:0000256" key="3">
    <source>
        <dbReference type="ARBA" id="ARBA00023015"/>
    </source>
</evidence>
<reference evidence="10 11" key="1">
    <citation type="submission" date="2018-02" db="EMBL/GenBank/DDBJ databases">
        <title>The genomes of Aspergillus section Nigri reveals drivers in fungal speciation.</title>
        <authorList>
            <consortium name="DOE Joint Genome Institute"/>
            <person name="Vesth T.C."/>
            <person name="Nybo J."/>
            <person name="Theobald S."/>
            <person name="Brandl J."/>
            <person name="Frisvad J.C."/>
            <person name="Nielsen K.F."/>
            <person name="Lyhne E.K."/>
            <person name="Kogle M.E."/>
            <person name="Kuo A."/>
            <person name="Riley R."/>
            <person name="Clum A."/>
            <person name="Nolan M."/>
            <person name="Lipzen A."/>
            <person name="Salamov A."/>
            <person name="Henrissat B."/>
            <person name="Wiebenga A."/>
            <person name="De vries R.P."/>
            <person name="Grigoriev I.V."/>
            <person name="Mortensen U.H."/>
            <person name="Andersen M.R."/>
            <person name="Baker S.E."/>
        </authorList>
    </citation>
    <scope>NUCLEOTIDE SEQUENCE [LARGE SCALE GENOMIC DNA]</scope>
    <source>
        <strain evidence="10 11">CBS 707.79</strain>
    </source>
</reference>
<evidence type="ECO:0000259" key="9">
    <source>
        <dbReference type="PROSITE" id="PS50048"/>
    </source>
</evidence>
<evidence type="ECO:0000256" key="4">
    <source>
        <dbReference type="ARBA" id="ARBA00023125"/>
    </source>
</evidence>
<dbReference type="GO" id="GO:0008270">
    <property type="term" value="F:zinc ion binding"/>
    <property type="evidence" value="ECO:0007669"/>
    <property type="project" value="InterPro"/>
</dbReference>
<dbReference type="AlphaFoldDB" id="A0A319CZG5"/>
<dbReference type="GO" id="GO:0000978">
    <property type="term" value="F:RNA polymerase II cis-regulatory region sequence-specific DNA binding"/>
    <property type="evidence" value="ECO:0007669"/>
    <property type="project" value="TreeGrafter"/>
</dbReference>
<dbReference type="CDD" id="cd12148">
    <property type="entry name" value="fungal_TF_MHR"/>
    <property type="match status" value="1"/>
</dbReference>
<evidence type="ECO:0000256" key="1">
    <source>
        <dbReference type="ARBA" id="ARBA00022723"/>
    </source>
</evidence>
<dbReference type="SUPFAM" id="SSF57701">
    <property type="entry name" value="Zn2/Cys6 DNA-binding domain"/>
    <property type="match status" value="1"/>
</dbReference>
<dbReference type="CDD" id="cd00067">
    <property type="entry name" value="GAL4"/>
    <property type="match status" value="1"/>
</dbReference>
<feature type="region of interest" description="Disordered" evidence="8">
    <location>
        <begin position="43"/>
        <end position="62"/>
    </location>
</feature>
<dbReference type="Gene3D" id="4.10.240.10">
    <property type="entry name" value="Zn(2)-C6 fungal-type DNA-binding domain"/>
    <property type="match status" value="1"/>
</dbReference>
<dbReference type="Pfam" id="PF04082">
    <property type="entry name" value="Fungal_trans"/>
    <property type="match status" value="1"/>
</dbReference>
<dbReference type="InterPro" id="IPR007219">
    <property type="entry name" value="XnlR_reg_dom"/>
</dbReference>
<organism evidence="10 11">
    <name type="scientific">Aspergillus ellipticus CBS 707.79</name>
    <dbReference type="NCBI Taxonomy" id="1448320"/>
    <lineage>
        <taxon>Eukaryota</taxon>
        <taxon>Fungi</taxon>
        <taxon>Dikarya</taxon>
        <taxon>Ascomycota</taxon>
        <taxon>Pezizomycotina</taxon>
        <taxon>Eurotiomycetes</taxon>
        <taxon>Eurotiomycetidae</taxon>
        <taxon>Eurotiales</taxon>
        <taxon>Aspergillaceae</taxon>
        <taxon>Aspergillus</taxon>
        <taxon>Aspergillus subgen. Circumdati</taxon>
    </lineage>
</organism>
<evidence type="ECO:0000313" key="11">
    <source>
        <dbReference type="Proteomes" id="UP000247810"/>
    </source>
</evidence>
<dbReference type="SMART" id="SM00066">
    <property type="entry name" value="GAL4"/>
    <property type="match status" value="1"/>
</dbReference>
<keyword evidence="3" id="KW-0805">Transcription regulation</keyword>
<dbReference type="STRING" id="1448320.A0A319CZG5"/>
<dbReference type="PANTHER" id="PTHR31944">
    <property type="entry name" value="HEME-RESPONSIVE ZINC FINGER TRANSCRIPTION FACTOR HAP1"/>
    <property type="match status" value="1"/>
</dbReference>